<feature type="chain" id="PRO_5046459112" evidence="12">
    <location>
        <begin position="22"/>
        <end position="823"/>
    </location>
</feature>
<dbReference type="Gene3D" id="2.60.40.10">
    <property type="entry name" value="Immunoglobulins"/>
    <property type="match status" value="8"/>
</dbReference>
<keyword evidence="15" id="KW-1185">Reference proteome</keyword>
<keyword evidence="6 11" id="KW-1133">Transmembrane helix</keyword>
<evidence type="ECO:0000256" key="4">
    <source>
        <dbReference type="ARBA" id="ARBA00022737"/>
    </source>
</evidence>
<dbReference type="Pfam" id="PF07679">
    <property type="entry name" value="I-set"/>
    <property type="match status" value="2"/>
</dbReference>
<feature type="domain" description="Ig-like" evidence="13">
    <location>
        <begin position="486"/>
        <end position="586"/>
    </location>
</feature>
<dbReference type="PRINTS" id="PR01474">
    <property type="entry name" value="VCAM1"/>
</dbReference>
<dbReference type="PANTHER" id="PTHR11640">
    <property type="entry name" value="NEPHRIN"/>
    <property type="match status" value="1"/>
</dbReference>
<evidence type="ECO:0000256" key="8">
    <source>
        <dbReference type="ARBA" id="ARBA00023157"/>
    </source>
</evidence>
<evidence type="ECO:0000256" key="3">
    <source>
        <dbReference type="ARBA" id="ARBA00022729"/>
    </source>
</evidence>
<dbReference type="InterPro" id="IPR036179">
    <property type="entry name" value="Ig-like_dom_sf"/>
</dbReference>
<dbReference type="InterPro" id="IPR003598">
    <property type="entry name" value="Ig_sub2"/>
</dbReference>
<comment type="subcellular location">
    <subcellularLocation>
        <location evidence="1">Membrane</location>
        <topology evidence="1">Single-pass type I membrane protein</topology>
    </subcellularLocation>
</comment>
<organism evidence="14 15">
    <name type="scientific">Huso huso</name>
    <name type="common">Beluga</name>
    <name type="synonym">Acipenser huso</name>
    <dbReference type="NCBI Taxonomy" id="61971"/>
    <lineage>
        <taxon>Eukaryota</taxon>
        <taxon>Metazoa</taxon>
        <taxon>Chordata</taxon>
        <taxon>Craniata</taxon>
        <taxon>Vertebrata</taxon>
        <taxon>Euteleostomi</taxon>
        <taxon>Actinopterygii</taxon>
        <taxon>Chondrostei</taxon>
        <taxon>Acipenseriformes</taxon>
        <taxon>Acipenseridae</taxon>
        <taxon>Huso</taxon>
    </lineage>
</organism>
<feature type="transmembrane region" description="Helical" evidence="11">
    <location>
        <begin position="777"/>
        <end position="804"/>
    </location>
</feature>
<comment type="caution">
    <text evidence="14">The sequence shown here is derived from an EMBL/GenBank/DDBJ whole genome shotgun (WGS) entry which is preliminary data.</text>
</comment>
<dbReference type="InterPro" id="IPR003989">
    <property type="entry name" value="VCAM-1"/>
</dbReference>
<dbReference type="InterPro" id="IPR007110">
    <property type="entry name" value="Ig-like_dom"/>
</dbReference>
<sequence length="823" mass="90233">MGFNSQLIEVLLFIFLTRVLSFKVEMEPHQRRITVESGSDLVLTCRAKDCLSPTFSWIALEDKPMYIKTENGVLESRAVLTPVRKENDNTYICKVTCGSQKAQKSIEIKVYSFPSDPIIEFNAPLQEGKEAALTCKVPDVYPLEYLEIQWLDGERALKESDYQDSSSLSLTYKFVPKIEETGKKLTCKAVISMEGIPEELKTKTTTTTFDVHYAPQKPLVSGSPSSTVREGEEMSLTCSTQSNPPAELVWKKLLPQGQSQVVAEDETLFIGKAQLFDSGKYQCEALNALGSSSTNIEITVQVAPKNTSISVYPAEALKEGDSVTVSCASHSNPAATLTLRKKSPTGDRELESSNGSLTINEAQLSDAGLYECEATNEVGSEKATVNISVEAIPFKVEMDPPQRVLTVELGSELVFTCRVTDCPSPQFTWKHPTDRPLYEKTETKGNESRISLSSVGTDQENTYRCQVKCGSVVKESSTKIKVYSFPSDPVIESNAPLQEGKEASLTCKVPEVYPPEYLEIQWLDGERVLKRDDEGVYIKNDDVSNLTSTYTFVPKMEDSGKEVTCKAVFKMEGIPDQKKSKASAVSLNIHFSPKNTSISVYPAEALKEGDSVTVSCASHSNPAATLTLRKKSPTGDRELASSNGSLTINEAQLSDAGLYECEATNEVGSEKASIEISVKVPPRNTTVLVYPSTEVLEGQNITISCKTVSYPAPTIVLKKISNGTTFCSDNGTFEFYYLTTNDTGLYEINVTNDMGYEVEVIEIHVGKRLQEKTSPPYLAILIPTIGASAAVLAAASALFVIHLLRQAKRRGFYELTQLNPAAV</sequence>
<dbReference type="InterPro" id="IPR013783">
    <property type="entry name" value="Ig-like_fold"/>
</dbReference>
<evidence type="ECO:0000256" key="5">
    <source>
        <dbReference type="ARBA" id="ARBA00022889"/>
    </source>
</evidence>
<dbReference type="EMBL" id="JAHFZB010000010">
    <property type="protein sequence ID" value="KAK6484781.1"/>
    <property type="molecule type" value="Genomic_DNA"/>
</dbReference>
<dbReference type="PRINTS" id="PR01472">
    <property type="entry name" value="ICAMVCAM1"/>
</dbReference>
<evidence type="ECO:0000256" key="12">
    <source>
        <dbReference type="SAM" id="SignalP"/>
    </source>
</evidence>
<dbReference type="PANTHER" id="PTHR11640:SF31">
    <property type="entry name" value="IRREGULAR CHIASM C-ROUGHEST PROTEIN-RELATED"/>
    <property type="match status" value="1"/>
</dbReference>
<name>A0ABR0ZJ18_HUSHU</name>
<proteinExistence type="predicted"/>
<evidence type="ECO:0000256" key="2">
    <source>
        <dbReference type="ARBA" id="ARBA00022692"/>
    </source>
</evidence>
<reference evidence="14 15" key="1">
    <citation type="submission" date="2021-05" db="EMBL/GenBank/DDBJ databases">
        <authorList>
            <person name="Zahm M."/>
            <person name="Klopp C."/>
            <person name="Cabau C."/>
            <person name="Kuhl H."/>
            <person name="Suciu R."/>
            <person name="Ciorpac M."/>
            <person name="Holostenco D."/>
            <person name="Gessner J."/>
            <person name="Wuertz S."/>
            <person name="Hohne C."/>
            <person name="Stock M."/>
            <person name="Gislard M."/>
            <person name="Lluch J."/>
            <person name="Milhes M."/>
            <person name="Lampietro C."/>
            <person name="Lopez Roques C."/>
            <person name="Donnadieu C."/>
            <person name="Du K."/>
            <person name="Schartl M."/>
            <person name="Guiguen Y."/>
        </authorList>
    </citation>
    <scope>NUCLEOTIDE SEQUENCE [LARGE SCALE GENOMIC DNA]</scope>
    <source>
        <strain evidence="14">Hh-F2</strain>
        <tissue evidence="14">Blood</tissue>
    </source>
</reference>
<dbReference type="InterPro" id="IPR013098">
    <property type="entry name" value="Ig_I-set"/>
</dbReference>
<dbReference type="Proteomes" id="UP001369086">
    <property type="component" value="Unassembled WGS sequence"/>
</dbReference>
<dbReference type="InterPro" id="IPR003987">
    <property type="entry name" value="ICAM_VCAM_N"/>
</dbReference>
<dbReference type="PROSITE" id="PS50835">
    <property type="entry name" value="IG_LIKE"/>
    <property type="match status" value="7"/>
</dbReference>
<keyword evidence="9" id="KW-0325">Glycoprotein</keyword>
<protein>
    <submittedName>
        <fullName evidence="14">Vascular cell adhesion protein 1b</fullName>
    </submittedName>
</protein>
<feature type="domain" description="Ig-like" evidence="13">
    <location>
        <begin position="593"/>
        <end position="677"/>
    </location>
</feature>
<keyword evidence="2 11" id="KW-0812">Transmembrane</keyword>
<dbReference type="SMART" id="SM00408">
    <property type="entry name" value="IGc2"/>
    <property type="match status" value="6"/>
</dbReference>
<feature type="domain" description="Ig-like" evidence="13">
    <location>
        <begin position="215"/>
        <end position="299"/>
    </location>
</feature>
<keyword evidence="5" id="KW-0130">Cell adhesion</keyword>
<evidence type="ECO:0000313" key="15">
    <source>
        <dbReference type="Proteomes" id="UP001369086"/>
    </source>
</evidence>
<evidence type="ECO:0000256" key="11">
    <source>
        <dbReference type="SAM" id="Phobius"/>
    </source>
</evidence>
<feature type="domain" description="Ig-like" evidence="13">
    <location>
        <begin position="304"/>
        <end position="388"/>
    </location>
</feature>
<dbReference type="Pfam" id="PF07654">
    <property type="entry name" value="C1-set"/>
    <property type="match status" value="1"/>
</dbReference>
<dbReference type="InterPro" id="IPR051275">
    <property type="entry name" value="Cell_adhesion_signaling"/>
</dbReference>
<dbReference type="SUPFAM" id="SSF48726">
    <property type="entry name" value="Immunoglobulin"/>
    <property type="match status" value="8"/>
</dbReference>
<dbReference type="InterPro" id="IPR003597">
    <property type="entry name" value="Ig_C1-set"/>
</dbReference>
<feature type="domain" description="Ig-like" evidence="13">
    <location>
        <begin position="28"/>
        <end position="107"/>
    </location>
</feature>
<evidence type="ECO:0000256" key="9">
    <source>
        <dbReference type="ARBA" id="ARBA00023180"/>
    </source>
</evidence>
<accession>A0ABR0ZJ18</accession>
<evidence type="ECO:0000256" key="10">
    <source>
        <dbReference type="ARBA" id="ARBA00023319"/>
    </source>
</evidence>
<dbReference type="Pfam" id="PF13927">
    <property type="entry name" value="Ig_3"/>
    <property type="match status" value="3"/>
</dbReference>
<gene>
    <name evidence="14" type="ORF">HHUSO_G12631</name>
</gene>
<keyword evidence="8" id="KW-1015">Disulfide bond</keyword>
<dbReference type="SMART" id="SM00409">
    <property type="entry name" value="IG"/>
    <property type="match status" value="7"/>
</dbReference>
<evidence type="ECO:0000256" key="1">
    <source>
        <dbReference type="ARBA" id="ARBA00004479"/>
    </source>
</evidence>
<feature type="signal peptide" evidence="12">
    <location>
        <begin position="1"/>
        <end position="21"/>
    </location>
</feature>
<dbReference type="InterPro" id="IPR003599">
    <property type="entry name" value="Ig_sub"/>
</dbReference>
<evidence type="ECO:0000313" key="14">
    <source>
        <dbReference type="EMBL" id="KAK6484781.1"/>
    </source>
</evidence>
<evidence type="ECO:0000259" key="13">
    <source>
        <dbReference type="PROSITE" id="PS50835"/>
    </source>
</evidence>
<keyword evidence="3 12" id="KW-0732">Signal</keyword>
<keyword evidence="7 11" id="KW-0472">Membrane</keyword>
<evidence type="ECO:0000256" key="7">
    <source>
        <dbReference type="ARBA" id="ARBA00023136"/>
    </source>
</evidence>
<evidence type="ECO:0000256" key="6">
    <source>
        <dbReference type="ARBA" id="ARBA00022989"/>
    </source>
</evidence>
<feature type="domain" description="Ig-like" evidence="13">
    <location>
        <begin position="114"/>
        <end position="206"/>
    </location>
</feature>
<keyword evidence="4" id="KW-0677">Repeat</keyword>
<keyword evidence="10" id="KW-0393">Immunoglobulin domain</keyword>
<feature type="domain" description="Ig-like" evidence="13">
    <location>
        <begin position="400"/>
        <end position="481"/>
    </location>
</feature>